<dbReference type="OrthoDB" id="340681at2759"/>
<reference evidence="1 3" key="1">
    <citation type="journal article" date="2016" name="PLoS ONE">
        <title>Sequence Assembly of Yarrowia lipolytica Strain W29/CLIB89 Shows Transposable Element Diversity.</title>
        <authorList>
            <person name="Magnan C."/>
            <person name="Yu J."/>
            <person name="Chang I."/>
            <person name="Jahn E."/>
            <person name="Kanomata Y."/>
            <person name="Wu J."/>
            <person name="Zeller M."/>
            <person name="Oakes M."/>
            <person name="Baldi P."/>
            <person name="Sandmeyer S."/>
        </authorList>
    </citation>
    <scope>NUCLEOTIDE SEQUENCE [LARGE SCALE GENOMIC DNA]</scope>
    <source>
        <strain evidence="1">CLIB89</strain>
        <strain evidence="3">CLIB89(W29)</strain>
    </source>
</reference>
<dbReference type="GeneID" id="2911166"/>
<accession>A0A1D8NFB8</accession>
<dbReference type="GO" id="GO:0005666">
    <property type="term" value="C:RNA polymerase III complex"/>
    <property type="evidence" value="ECO:0007669"/>
    <property type="project" value="TreeGrafter"/>
</dbReference>
<organism evidence="1 3">
    <name type="scientific">Yarrowia lipolytica</name>
    <name type="common">Candida lipolytica</name>
    <dbReference type="NCBI Taxonomy" id="4952"/>
    <lineage>
        <taxon>Eukaryota</taxon>
        <taxon>Fungi</taxon>
        <taxon>Dikarya</taxon>
        <taxon>Ascomycota</taxon>
        <taxon>Saccharomycotina</taxon>
        <taxon>Dipodascomycetes</taxon>
        <taxon>Dipodascales</taxon>
        <taxon>Dipodascales incertae sedis</taxon>
        <taxon>Yarrowia</taxon>
    </lineage>
</organism>
<dbReference type="GO" id="GO:0042797">
    <property type="term" value="P:tRNA transcription by RNA polymerase III"/>
    <property type="evidence" value="ECO:0007669"/>
    <property type="project" value="TreeGrafter"/>
</dbReference>
<keyword evidence="2" id="KW-0240">DNA-directed RNA polymerase</keyword>
<dbReference type="EMBL" id="KZ858976">
    <property type="protein sequence ID" value="RDW26617.1"/>
    <property type="molecule type" value="Genomic_DNA"/>
</dbReference>
<dbReference type="PANTHER" id="PTHR12069:SF0">
    <property type="entry name" value="DNA-DIRECTED RNA POLYMERASE III SUBUNIT RPC5"/>
    <property type="match status" value="1"/>
</dbReference>
<evidence type="ECO:0000313" key="4">
    <source>
        <dbReference type="Proteomes" id="UP000256601"/>
    </source>
</evidence>
<evidence type="ECO:0000313" key="1">
    <source>
        <dbReference type="EMBL" id="AOW04317.1"/>
    </source>
</evidence>
<dbReference type="Proteomes" id="UP000182444">
    <property type="component" value="Chromosome 1D"/>
</dbReference>
<dbReference type="OMA" id="NCHASIK"/>
<proteinExistence type="predicted"/>
<dbReference type="AlphaFoldDB" id="A0A1D8NFB8"/>
<dbReference type="KEGG" id="yli:2911166"/>
<name>A0A1D8NFB8_YARLL</name>
<reference evidence="2 4" key="2">
    <citation type="submission" date="2018-07" db="EMBL/GenBank/DDBJ databases">
        <title>Draft Genome Assemblies for Five Robust Yarrowia lipolytica Strains Exhibiting High Lipid Production and Pentose Sugar Utilization and Sugar Alcohol Secretion from Undetoxified Lignocellulosic Biomass Hydrolysates.</title>
        <authorList>
            <consortium name="DOE Joint Genome Institute"/>
            <person name="Walker C."/>
            <person name="Ryu S."/>
            <person name="Na H."/>
            <person name="Zane M."/>
            <person name="LaButti K."/>
            <person name="Lipzen A."/>
            <person name="Haridas S."/>
            <person name="Barry K."/>
            <person name="Grigoriev I.V."/>
            <person name="Quarterman J."/>
            <person name="Slininger P."/>
            <person name="Dien B."/>
            <person name="Trinh C.T."/>
        </authorList>
    </citation>
    <scope>NUCLEOTIDE SEQUENCE [LARGE SCALE GENOMIC DNA]</scope>
    <source>
        <strain evidence="2 4">YB392</strain>
    </source>
</reference>
<dbReference type="Proteomes" id="UP000256601">
    <property type="component" value="Unassembled WGS sequence"/>
</dbReference>
<gene>
    <name evidence="2" type="ORF">B0I71DRAFT_130533</name>
    <name evidence="1" type="ORF">YALI1_D24687g</name>
</gene>
<evidence type="ECO:0000313" key="2">
    <source>
        <dbReference type="EMBL" id="RDW26617.1"/>
    </source>
</evidence>
<dbReference type="RefSeq" id="XP_503032.1">
    <property type="nucleotide sequence ID" value="XM_503032.1"/>
</dbReference>
<dbReference type="InterPro" id="IPR006886">
    <property type="entry name" value="RNA_pol_III_Rpc5"/>
</dbReference>
<sequence>MSDLFVPDEDVEVKTEDAMDVDVAPVTEHDDQDDPIVKEFPVFFSTRLAGNIHLYQYPARSVDSPYTSSHATGITESRIKKESGVVEVDVPVPTDRCYDQAKGTQWKNIDNQTLKGHLVESNPQENMVGVFKNNELHLNPIVSTALLRPSFDHVNQENIKDPAAAAAAKRTAQNANEPKAIQMTVKSSSEQTPRFSGALLAVKKAEDEEFVTLQWRDRDQEDTWDVGELLTAEKKDKLECSTTRDEYLEAISVPYVDPVTMAARCL</sequence>
<dbReference type="EMBL" id="CP017556">
    <property type="protein sequence ID" value="AOW04317.1"/>
    <property type="molecule type" value="Genomic_DNA"/>
</dbReference>
<dbReference type="VEuPathDB" id="FungiDB:YALI0_D19448g"/>
<evidence type="ECO:0000313" key="3">
    <source>
        <dbReference type="Proteomes" id="UP000182444"/>
    </source>
</evidence>
<protein>
    <submittedName>
        <fullName evidence="2">DNA-directed RNA polymerase III subunit Rpc5</fullName>
    </submittedName>
</protein>
<dbReference type="VEuPathDB" id="FungiDB:YALI1_D24687g"/>
<keyword evidence="2" id="KW-0804">Transcription</keyword>
<dbReference type="eggNOG" id="KOG2354">
    <property type="taxonomic scope" value="Eukaryota"/>
</dbReference>
<dbReference type="PANTHER" id="PTHR12069">
    <property type="entry name" value="DNA-DIRECTED RNA POLYMERASES III 80 KDA POLYPEPTIDE RNA POLYMERASE III SUBUNIT 5"/>
    <property type="match status" value="1"/>
</dbReference>
<dbReference type="Pfam" id="PF04801">
    <property type="entry name" value="RPC5"/>
    <property type="match status" value="1"/>
</dbReference>